<dbReference type="PANTHER" id="PTHR14882:SF1">
    <property type="entry name" value="CCDC92 DOMAIN-CONTAINING PROTEIN"/>
    <property type="match status" value="1"/>
</dbReference>
<feature type="region of interest" description="Disordered" evidence="3">
    <location>
        <begin position="491"/>
        <end position="515"/>
    </location>
</feature>
<feature type="compositionally biased region" description="Basic and acidic residues" evidence="3">
    <location>
        <begin position="440"/>
        <end position="453"/>
    </location>
</feature>
<feature type="compositionally biased region" description="Basic and acidic residues" evidence="3">
    <location>
        <begin position="225"/>
        <end position="239"/>
    </location>
</feature>
<sequence>MQVTRASTLKCLLPATCTGLRTRNCKRNRHIRRRTLINYPDSAPKFGPHFGDALSAFYCGTCEANLRGGIEHIQLLLFHLWLVSHQLARLSGIQAAWLEIDLSVLNISTVTPSRSLPTAPLFSPIAVGVQGGGFKIATGGPTSSAYKDVPRVSIETFEKSSDRSPTESQTETGVATCSQWNTESEGPNVAASRLTPLLASSATGSPERKAAGEDSYGGPATNRPRGGEQGRRIFRERFHTMTTIDDDSSSDEEQDEEARRIKENPLVFVKQASELLEDEVDEMASTDSESTSQEALVALQVKLHSAKNDLLFVQGYHKMTLRGLHREVERLQKSVRELQFALITQGLTLVDEETYQKRLRQLEASLNQWTMRCNYLSKQLTVANDTLVELNERVQLQEWEYDDMIRQRDRNIAILKRQLEMKSIEVEVLRQVTGPPPSLLDDRPPLKRAHSDVSRTSMDVGGHHTPPPVPRTPQHRRKVLRLPLLVTRMLTMSPHKKKTQPPSTGCGHQMSPRSR</sequence>
<keyword evidence="6" id="KW-1185">Reference proteome</keyword>
<name>A0A1V9XBD4_9ACAR</name>
<dbReference type="PANTHER" id="PTHR14882">
    <property type="entry name" value="COILED-COIL DOMAIN-CONTAINING 74A"/>
    <property type="match status" value="1"/>
</dbReference>
<dbReference type="AlphaFoldDB" id="A0A1V9XBD4"/>
<keyword evidence="1 2" id="KW-0175">Coiled coil</keyword>
<proteinExistence type="predicted"/>
<organism evidence="5 6">
    <name type="scientific">Tropilaelaps mercedesae</name>
    <dbReference type="NCBI Taxonomy" id="418985"/>
    <lineage>
        <taxon>Eukaryota</taxon>
        <taxon>Metazoa</taxon>
        <taxon>Ecdysozoa</taxon>
        <taxon>Arthropoda</taxon>
        <taxon>Chelicerata</taxon>
        <taxon>Arachnida</taxon>
        <taxon>Acari</taxon>
        <taxon>Parasitiformes</taxon>
        <taxon>Mesostigmata</taxon>
        <taxon>Gamasina</taxon>
        <taxon>Dermanyssoidea</taxon>
        <taxon>Laelapidae</taxon>
        <taxon>Tropilaelaps</taxon>
    </lineage>
</organism>
<dbReference type="InterPro" id="IPR040370">
    <property type="entry name" value="CCDC74A/CCDC74B/CCDC92"/>
</dbReference>
<feature type="coiled-coil region" evidence="2">
    <location>
        <begin position="321"/>
        <end position="407"/>
    </location>
</feature>
<dbReference type="EMBL" id="MNPL01016407">
    <property type="protein sequence ID" value="OQR70736.1"/>
    <property type="molecule type" value="Genomic_DNA"/>
</dbReference>
<dbReference type="InterPro" id="IPR039496">
    <property type="entry name" value="CCDC92/74_N"/>
</dbReference>
<gene>
    <name evidence="5" type="ORF">BIW11_04105</name>
</gene>
<evidence type="ECO:0000256" key="1">
    <source>
        <dbReference type="ARBA" id="ARBA00023054"/>
    </source>
</evidence>
<feature type="domain" description="CCDC92/74 N-terminal" evidence="4">
    <location>
        <begin position="301"/>
        <end position="343"/>
    </location>
</feature>
<feature type="region of interest" description="Disordered" evidence="3">
    <location>
        <begin position="156"/>
        <end position="264"/>
    </location>
</feature>
<feature type="compositionally biased region" description="Basic and acidic residues" evidence="3">
    <location>
        <begin position="156"/>
        <end position="165"/>
    </location>
</feature>
<dbReference type="InParanoid" id="A0A1V9XBD4"/>
<dbReference type="Proteomes" id="UP000192247">
    <property type="component" value="Unassembled WGS sequence"/>
</dbReference>
<evidence type="ECO:0000256" key="3">
    <source>
        <dbReference type="SAM" id="MobiDB-lite"/>
    </source>
</evidence>
<feature type="compositionally biased region" description="Acidic residues" evidence="3">
    <location>
        <begin position="244"/>
        <end position="256"/>
    </location>
</feature>
<comment type="caution">
    <text evidence="5">The sequence shown here is derived from an EMBL/GenBank/DDBJ whole genome shotgun (WGS) entry which is preliminary data.</text>
</comment>
<dbReference type="OrthoDB" id="6503803at2759"/>
<evidence type="ECO:0000256" key="2">
    <source>
        <dbReference type="SAM" id="Coils"/>
    </source>
</evidence>
<evidence type="ECO:0000313" key="6">
    <source>
        <dbReference type="Proteomes" id="UP000192247"/>
    </source>
</evidence>
<dbReference type="STRING" id="418985.A0A1V9XBD4"/>
<reference evidence="5 6" key="1">
    <citation type="journal article" date="2017" name="Gigascience">
        <title>Draft genome of the honey bee ectoparasitic mite, Tropilaelaps mercedesae, is shaped by the parasitic life history.</title>
        <authorList>
            <person name="Dong X."/>
            <person name="Armstrong S.D."/>
            <person name="Xia D."/>
            <person name="Makepeace B.L."/>
            <person name="Darby A.C."/>
            <person name="Kadowaki T."/>
        </authorList>
    </citation>
    <scope>NUCLEOTIDE SEQUENCE [LARGE SCALE GENOMIC DNA]</scope>
    <source>
        <strain evidence="5">Wuxi-XJTLU</strain>
    </source>
</reference>
<dbReference type="Pfam" id="PF14916">
    <property type="entry name" value="CCDC92"/>
    <property type="match status" value="1"/>
</dbReference>
<protein>
    <recommendedName>
        <fullName evidence="4">CCDC92/74 N-terminal domain-containing protein</fullName>
    </recommendedName>
</protein>
<feature type="compositionally biased region" description="Polar residues" evidence="3">
    <location>
        <begin position="166"/>
        <end position="185"/>
    </location>
</feature>
<feature type="region of interest" description="Disordered" evidence="3">
    <location>
        <begin position="434"/>
        <end position="474"/>
    </location>
</feature>
<evidence type="ECO:0000259" key="4">
    <source>
        <dbReference type="Pfam" id="PF14916"/>
    </source>
</evidence>
<evidence type="ECO:0000313" key="5">
    <source>
        <dbReference type="EMBL" id="OQR70736.1"/>
    </source>
</evidence>
<accession>A0A1V9XBD4</accession>